<dbReference type="STRING" id="1454201.NMS_0269"/>
<reference evidence="3 4" key="1">
    <citation type="journal article" date="2014" name="Proc. Natl. Acad. Sci. U.S.A.">
        <title>Functional characterization of flavobacteria rhodopsins reveals a unique class of light-driven chloride pump in bacteria.</title>
        <authorList>
            <person name="Yoshizawa S."/>
            <person name="Kumagai Y."/>
            <person name="Kim H."/>
            <person name="Ogura Y."/>
            <person name="Hayashi T."/>
            <person name="Iwasaki W."/>
            <person name="DeLong E.F."/>
            <person name="Kogure K."/>
        </authorList>
    </citation>
    <scope>NUCLEOTIDE SEQUENCE [LARGE SCALE GENOMIC DNA]</scope>
    <source>
        <strain evidence="3 4">S1-08</strain>
    </source>
</reference>
<keyword evidence="1" id="KW-0472">Membrane</keyword>
<dbReference type="Pfam" id="PF13650">
    <property type="entry name" value="Asp_protease_2"/>
    <property type="match status" value="1"/>
</dbReference>
<keyword evidence="1" id="KW-0812">Transmembrane</keyword>
<dbReference type="EMBL" id="AP014548">
    <property type="protein sequence ID" value="BAO54278.1"/>
    <property type="molecule type" value="Genomic_DNA"/>
</dbReference>
<dbReference type="GO" id="GO:0004190">
    <property type="term" value="F:aspartic-type endopeptidase activity"/>
    <property type="evidence" value="ECO:0007669"/>
    <property type="project" value="InterPro"/>
</dbReference>
<name>W8VU48_9FLAO</name>
<dbReference type="Gene3D" id="2.30.42.10">
    <property type="match status" value="1"/>
</dbReference>
<dbReference type="InterPro" id="IPR036034">
    <property type="entry name" value="PDZ_sf"/>
</dbReference>
<accession>W8VU48</accession>
<dbReference type="PROSITE" id="PS50106">
    <property type="entry name" value="PDZ"/>
    <property type="match status" value="1"/>
</dbReference>
<dbReference type="Pfam" id="PF17820">
    <property type="entry name" value="PDZ_6"/>
    <property type="match status" value="1"/>
</dbReference>
<protein>
    <recommendedName>
        <fullName evidence="2">PDZ domain-containing protein</fullName>
    </recommendedName>
</protein>
<dbReference type="KEGG" id="nmf:NMS_0269"/>
<dbReference type="GO" id="GO:0006508">
    <property type="term" value="P:proteolysis"/>
    <property type="evidence" value="ECO:0007669"/>
    <property type="project" value="InterPro"/>
</dbReference>
<feature type="domain" description="PDZ" evidence="2">
    <location>
        <begin position="363"/>
        <end position="442"/>
    </location>
</feature>
<evidence type="ECO:0000256" key="1">
    <source>
        <dbReference type="SAM" id="Phobius"/>
    </source>
</evidence>
<dbReference type="Gene3D" id="2.40.70.10">
    <property type="entry name" value="Acid Proteases"/>
    <property type="match status" value="1"/>
</dbReference>
<sequence>MLKQESVYLDYMYRVYSLLIIICLGFISKAQDSYKFPPGTDQIEIPFQSAYNLIVLPVKVNGVELNMILDTGASKSIIFNLSGIDSLQVNKGNLLVVEGYGKGKTFSAYYSEGNTLDVNGYENKSANIFVAAEREIDLLPTLGFEVHGLLSTQFFQDALVEVDYLSREVILYKNPEAIKYKTRSMRKVPITFVNGKPYTKGFFRNGSQELPADLLIDLGSGDALWLLDIPENFMKNNESFEDYLGFGMNGEVSGTRSKMDQLIFGNYQLNRLTTSQPGEGQFVEIIASEVEKSYTGSVGGEVLSRFDVIFDYARSILYLRPNDEFKYGFFYNMAGINIVAGEKELFTTVTDDRNRKVRGVYRTLENEKTISTSKQYSYSMVPRLFVNYVRPESPADLAGVQEGDEILKLNGVSKGNLTLDNTSSKFFKNPYSKIKLKVKRGEKELKFNFRLIPVIK</sequence>
<dbReference type="Proteomes" id="UP000031760">
    <property type="component" value="Chromosome"/>
</dbReference>
<dbReference type="SMART" id="SM00228">
    <property type="entry name" value="PDZ"/>
    <property type="match status" value="1"/>
</dbReference>
<keyword evidence="1" id="KW-1133">Transmembrane helix</keyword>
<dbReference type="InterPro" id="IPR001478">
    <property type="entry name" value="PDZ"/>
</dbReference>
<evidence type="ECO:0000313" key="4">
    <source>
        <dbReference type="Proteomes" id="UP000031760"/>
    </source>
</evidence>
<dbReference type="SUPFAM" id="SSF50630">
    <property type="entry name" value="Acid proteases"/>
    <property type="match status" value="1"/>
</dbReference>
<keyword evidence="4" id="KW-1185">Reference proteome</keyword>
<organism evidence="3 4">
    <name type="scientific">Nonlabens marinus S1-08</name>
    <dbReference type="NCBI Taxonomy" id="1454201"/>
    <lineage>
        <taxon>Bacteria</taxon>
        <taxon>Pseudomonadati</taxon>
        <taxon>Bacteroidota</taxon>
        <taxon>Flavobacteriia</taxon>
        <taxon>Flavobacteriales</taxon>
        <taxon>Flavobacteriaceae</taxon>
        <taxon>Nonlabens</taxon>
    </lineage>
</organism>
<dbReference type="InterPro" id="IPR021109">
    <property type="entry name" value="Peptidase_aspartic_dom_sf"/>
</dbReference>
<proteinExistence type="predicted"/>
<dbReference type="InterPro" id="IPR001969">
    <property type="entry name" value="Aspartic_peptidase_AS"/>
</dbReference>
<dbReference type="PROSITE" id="PS00141">
    <property type="entry name" value="ASP_PROTEASE"/>
    <property type="match status" value="1"/>
</dbReference>
<dbReference type="AlphaFoldDB" id="W8VU48"/>
<dbReference type="HOGENOM" id="CLU_039603_0_0_10"/>
<evidence type="ECO:0000259" key="2">
    <source>
        <dbReference type="PROSITE" id="PS50106"/>
    </source>
</evidence>
<evidence type="ECO:0000313" key="3">
    <source>
        <dbReference type="EMBL" id="BAO54278.1"/>
    </source>
</evidence>
<feature type="transmembrane region" description="Helical" evidence="1">
    <location>
        <begin position="12"/>
        <end position="28"/>
    </location>
</feature>
<dbReference type="InterPro" id="IPR041489">
    <property type="entry name" value="PDZ_6"/>
</dbReference>
<gene>
    <name evidence="3" type="ORF">NMS_0269</name>
</gene>
<dbReference type="SUPFAM" id="SSF50156">
    <property type="entry name" value="PDZ domain-like"/>
    <property type="match status" value="1"/>
</dbReference>